<dbReference type="AlphaFoldDB" id="C5L4R6"/>
<gene>
    <name evidence="1" type="ORF">Pmar_PMAR007928</name>
</gene>
<reference evidence="1 2" key="1">
    <citation type="submission" date="2008-07" db="EMBL/GenBank/DDBJ databases">
        <authorList>
            <person name="El-Sayed N."/>
            <person name="Caler E."/>
            <person name="Inman J."/>
            <person name="Amedeo P."/>
            <person name="Hass B."/>
            <person name="Wortman J."/>
        </authorList>
    </citation>
    <scope>NUCLEOTIDE SEQUENCE [LARGE SCALE GENOMIC DNA]</scope>
    <source>
        <strain evidence="2">ATCC 50983 / TXsc</strain>
    </source>
</reference>
<dbReference type="EMBL" id="GG679132">
    <property type="protein sequence ID" value="EER08257.1"/>
    <property type="molecule type" value="Genomic_DNA"/>
</dbReference>
<organism evidence="2">
    <name type="scientific">Perkinsus marinus (strain ATCC 50983 / TXsc)</name>
    <dbReference type="NCBI Taxonomy" id="423536"/>
    <lineage>
        <taxon>Eukaryota</taxon>
        <taxon>Sar</taxon>
        <taxon>Alveolata</taxon>
        <taxon>Perkinsozoa</taxon>
        <taxon>Perkinsea</taxon>
        <taxon>Perkinsida</taxon>
        <taxon>Perkinsidae</taxon>
        <taxon>Perkinsus</taxon>
    </lineage>
</organism>
<dbReference type="GeneID" id="9064474"/>
<accession>C5L4R6</accession>
<keyword evidence="2" id="KW-1185">Reference proteome</keyword>
<protein>
    <submittedName>
        <fullName evidence="1">Uncharacterized protein</fullName>
    </submittedName>
</protein>
<proteinExistence type="predicted"/>
<name>C5L4R6_PERM5</name>
<evidence type="ECO:0000313" key="2">
    <source>
        <dbReference type="Proteomes" id="UP000007800"/>
    </source>
</evidence>
<dbReference type="Proteomes" id="UP000007800">
    <property type="component" value="Unassembled WGS sequence"/>
</dbReference>
<dbReference type="InParanoid" id="C5L4R6"/>
<dbReference type="RefSeq" id="XP_002776441.1">
    <property type="nucleotide sequence ID" value="XM_002776395.1"/>
</dbReference>
<sequence length="53" mass="5899">MARVSNSSHALRDLIQRAFYKRVYPAVAVEQALGEGADINIQDPYGRTVHVIT</sequence>
<evidence type="ECO:0000313" key="1">
    <source>
        <dbReference type="EMBL" id="EER08257.1"/>
    </source>
</evidence>